<keyword evidence="6" id="KW-0539">Nucleus</keyword>
<dbReference type="InterPro" id="IPR004827">
    <property type="entry name" value="bZIP"/>
</dbReference>
<evidence type="ECO:0000256" key="4">
    <source>
        <dbReference type="ARBA" id="ARBA00023125"/>
    </source>
</evidence>
<dbReference type="GO" id="GO:0003677">
    <property type="term" value="F:DNA binding"/>
    <property type="evidence" value="ECO:0007669"/>
    <property type="project" value="UniProtKB-KW"/>
</dbReference>
<keyword evidence="7" id="KW-0175">Coiled coil</keyword>
<dbReference type="Gene3D" id="1.20.5.170">
    <property type="match status" value="1"/>
</dbReference>
<sequence>MEFDCFGELEDAAPATSRGDSLLLPTCSEMQRCNSTDVWLDDNADLHPEVALDDFEDLDFREFDDLFQNTGPACLSPGQVPPSDHNTSCHGHATEQSFQDNNSTSSFQGKISASDCAVVGEGSHNSEPQQRMETVSSEKAAESSETTNSECSGQGTSCSELASQLPVGEKPSTPGQNTERSKQTARQQRNRECAAQSRFRKKQYLKELEERCQHLEAANLQLNAMVQQLSSENASLRCQLAGVFAGQLSAPPVGAFQGASQHIPLKVPMPKQPPQQQPSRSKRKAGTSSATQHTGGKHMRSAAGGTKMAAVILSVVCCVAILSSPWEVPLGSTAAWDSAEPVRKGRSLASAGTALSGLSASESATAAALKRVKRAVLMLPGPGLSNSSDVYPERKEQTSPSPDRSIEAEVMLQLRRLGPLALSRQPPDGDGGGAAPQGSFPLLARDAFVGAGLMSPVTCTQVLTFQQRPDGTSARRADSTGPRWHHSRKGFAIPLLPSEQEALRQGPGGSPGSAGKRIGDCGAADADAGAVVSVFFPASDANRSSDAYDSHVGALRSVDQLYIVVLAPQSTYTAYRCDLPQVVHLQ</sequence>
<feature type="compositionally biased region" description="Polar residues" evidence="8">
    <location>
        <begin position="84"/>
        <end position="111"/>
    </location>
</feature>
<dbReference type="CDD" id="cd14704">
    <property type="entry name" value="bZIP_HY5-like"/>
    <property type="match status" value="1"/>
</dbReference>
<dbReference type="Pfam" id="PF00170">
    <property type="entry name" value="bZIP_1"/>
    <property type="match status" value="1"/>
</dbReference>
<dbReference type="PANTHER" id="PTHR47416">
    <property type="entry name" value="BASIC-LEUCINE ZIPPER TRANSCRIPTION FACTOR F-RELATED"/>
    <property type="match status" value="1"/>
</dbReference>
<feature type="coiled-coil region" evidence="7">
    <location>
        <begin position="205"/>
        <end position="239"/>
    </location>
</feature>
<feature type="region of interest" description="Disordered" evidence="8">
    <location>
        <begin position="383"/>
        <end position="404"/>
    </location>
</feature>
<keyword evidence="5" id="KW-0804">Transcription</keyword>
<feature type="compositionally biased region" description="Polar residues" evidence="8">
    <location>
        <begin position="151"/>
        <end position="162"/>
    </location>
</feature>
<evidence type="ECO:0000256" key="2">
    <source>
        <dbReference type="ARBA" id="ARBA00007163"/>
    </source>
</evidence>
<dbReference type="PROSITE" id="PS50217">
    <property type="entry name" value="BZIP"/>
    <property type="match status" value="1"/>
</dbReference>
<comment type="subcellular location">
    <subcellularLocation>
        <location evidence="1">Nucleus</location>
    </subcellularLocation>
</comment>
<evidence type="ECO:0000256" key="7">
    <source>
        <dbReference type="SAM" id="Coils"/>
    </source>
</evidence>
<dbReference type="GO" id="GO:0005634">
    <property type="term" value="C:nucleus"/>
    <property type="evidence" value="ECO:0007669"/>
    <property type="project" value="UniProtKB-SubCell"/>
</dbReference>
<protein>
    <recommendedName>
        <fullName evidence="9">BZIP domain-containing protein</fullName>
    </recommendedName>
</protein>
<feature type="compositionally biased region" description="Low complexity" evidence="8">
    <location>
        <begin position="133"/>
        <end position="150"/>
    </location>
</feature>
<dbReference type="GO" id="GO:0003700">
    <property type="term" value="F:DNA-binding transcription factor activity"/>
    <property type="evidence" value="ECO:0007669"/>
    <property type="project" value="InterPro"/>
</dbReference>
<proteinExistence type="inferred from homology"/>
<dbReference type="InterPro" id="IPR046347">
    <property type="entry name" value="bZIP_sf"/>
</dbReference>
<name>A0A061S2K3_9CHLO</name>
<evidence type="ECO:0000256" key="3">
    <source>
        <dbReference type="ARBA" id="ARBA00023015"/>
    </source>
</evidence>
<evidence type="ECO:0000256" key="6">
    <source>
        <dbReference type="ARBA" id="ARBA00023242"/>
    </source>
</evidence>
<evidence type="ECO:0000259" key="9">
    <source>
        <dbReference type="PROSITE" id="PS50217"/>
    </source>
</evidence>
<comment type="similarity">
    <text evidence="2">Belongs to the bZIP family.</text>
</comment>
<accession>A0A061S2K3</accession>
<dbReference type="AlphaFoldDB" id="A0A061S2K3"/>
<organism evidence="10">
    <name type="scientific">Tetraselmis sp. GSL018</name>
    <dbReference type="NCBI Taxonomy" id="582737"/>
    <lineage>
        <taxon>Eukaryota</taxon>
        <taxon>Viridiplantae</taxon>
        <taxon>Chlorophyta</taxon>
        <taxon>core chlorophytes</taxon>
        <taxon>Chlorodendrophyceae</taxon>
        <taxon>Chlorodendrales</taxon>
        <taxon>Chlorodendraceae</taxon>
        <taxon>Tetraselmis</taxon>
    </lineage>
</organism>
<evidence type="ECO:0000313" key="10">
    <source>
        <dbReference type="EMBL" id="JAC79407.1"/>
    </source>
</evidence>
<evidence type="ECO:0000256" key="5">
    <source>
        <dbReference type="ARBA" id="ARBA00023163"/>
    </source>
</evidence>
<feature type="region of interest" description="Disordered" evidence="8">
    <location>
        <begin position="265"/>
        <end position="302"/>
    </location>
</feature>
<dbReference type="EMBL" id="GBEZ01005955">
    <property type="protein sequence ID" value="JAC79407.1"/>
    <property type="molecule type" value="Transcribed_RNA"/>
</dbReference>
<feature type="region of interest" description="Disordered" evidence="8">
    <location>
        <begin position="468"/>
        <end position="487"/>
    </location>
</feature>
<reference evidence="10" key="1">
    <citation type="submission" date="2014-05" db="EMBL/GenBank/DDBJ databases">
        <title>The transcriptome of the halophilic microalga Tetraselmis sp. GSL018 isolated from the Great Salt Lake, Utah.</title>
        <authorList>
            <person name="Jinkerson R.E."/>
            <person name="D'Adamo S."/>
            <person name="Posewitz M.C."/>
        </authorList>
    </citation>
    <scope>NUCLEOTIDE SEQUENCE</scope>
    <source>
        <strain evidence="10">GSL018</strain>
    </source>
</reference>
<dbReference type="SMART" id="SM00338">
    <property type="entry name" value="BRLZ"/>
    <property type="match status" value="1"/>
</dbReference>
<dbReference type="PANTHER" id="PTHR47416:SF8">
    <property type="entry name" value="BASIC-LEUCINE ZIPPER TRANSCRIPTION FACTOR E-RELATED"/>
    <property type="match status" value="1"/>
</dbReference>
<feature type="compositionally biased region" description="Polar residues" evidence="8">
    <location>
        <begin position="123"/>
        <end position="132"/>
    </location>
</feature>
<keyword evidence="3" id="KW-0805">Transcription regulation</keyword>
<evidence type="ECO:0000256" key="1">
    <source>
        <dbReference type="ARBA" id="ARBA00004123"/>
    </source>
</evidence>
<feature type="domain" description="BZIP" evidence="9">
    <location>
        <begin position="180"/>
        <end position="243"/>
    </location>
</feature>
<evidence type="ECO:0000256" key="8">
    <source>
        <dbReference type="SAM" id="MobiDB-lite"/>
    </source>
</evidence>
<dbReference type="SUPFAM" id="SSF57959">
    <property type="entry name" value="Leucine zipper domain"/>
    <property type="match status" value="1"/>
</dbReference>
<feature type="region of interest" description="Disordered" evidence="8">
    <location>
        <begin position="72"/>
        <end position="195"/>
    </location>
</feature>
<gene>
    <name evidence="10" type="ORF">TSPGSL018_12784</name>
</gene>
<keyword evidence="4" id="KW-0238">DNA-binding</keyword>